<proteinExistence type="predicted"/>
<dbReference type="OrthoDB" id="270624at2759"/>
<dbReference type="InterPro" id="IPR036322">
    <property type="entry name" value="WD40_repeat_dom_sf"/>
</dbReference>
<protein>
    <submittedName>
        <fullName evidence="2">Uncharacterized protein</fullName>
    </submittedName>
</protein>
<gene>
    <name evidence="2" type="ORF">CTOB1V02_LOCUS9812</name>
</gene>
<dbReference type="Gene3D" id="2.130.10.10">
    <property type="entry name" value="YVTN repeat-like/Quinoprotein amine dehydrogenase"/>
    <property type="match status" value="1"/>
</dbReference>
<feature type="region of interest" description="Disordered" evidence="1">
    <location>
        <begin position="82"/>
        <end position="119"/>
    </location>
</feature>
<accession>A0A7R8ZPW1</accession>
<dbReference type="SUPFAM" id="SSF50978">
    <property type="entry name" value="WD40 repeat-like"/>
    <property type="match status" value="1"/>
</dbReference>
<sequence length="119" mass="12338">MGAALSSQCRGCLVTASSGDGLVKVWDYFGGSGQPEYVGETELGVGTILSLCGAMDEPFNIAVGGDNKKECFRVWDVRNTPGAAKRFNPRPLKKVQVSSSPLAAASSSLSHPSTSSAGR</sequence>
<dbReference type="InterPro" id="IPR015943">
    <property type="entry name" value="WD40/YVTN_repeat-like_dom_sf"/>
</dbReference>
<dbReference type="EMBL" id="OB664070">
    <property type="protein sequence ID" value="CAD7231969.1"/>
    <property type="molecule type" value="Genomic_DNA"/>
</dbReference>
<name>A0A7R8ZPW1_9CRUS</name>
<evidence type="ECO:0000313" key="2">
    <source>
        <dbReference type="EMBL" id="CAD7231969.1"/>
    </source>
</evidence>
<feature type="compositionally biased region" description="Low complexity" evidence="1">
    <location>
        <begin position="98"/>
        <end position="119"/>
    </location>
</feature>
<organism evidence="2">
    <name type="scientific">Cyprideis torosa</name>
    <dbReference type="NCBI Taxonomy" id="163714"/>
    <lineage>
        <taxon>Eukaryota</taxon>
        <taxon>Metazoa</taxon>
        <taxon>Ecdysozoa</taxon>
        <taxon>Arthropoda</taxon>
        <taxon>Crustacea</taxon>
        <taxon>Oligostraca</taxon>
        <taxon>Ostracoda</taxon>
        <taxon>Podocopa</taxon>
        <taxon>Podocopida</taxon>
        <taxon>Cytherocopina</taxon>
        <taxon>Cytheroidea</taxon>
        <taxon>Cytherideidae</taxon>
        <taxon>Cyprideis</taxon>
    </lineage>
</organism>
<evidence type="ECO:0000256" key="1">
    <source>
        <dbReference type="SAM" id="MobiDB-lite"/>
    </source>
</evidence>
<dbReference type="AlphaFoldDB" id="A0A7R8ZPW1"/>
<reference evidence="2" key="1">
    <citation type="submission" date="2020-11" db="EMBL/GenBank/DDBJ databases">
        <authorList>
            <person name="Tran Van P."/>
        </authorList>
    </citation>
    <scope>NUCLEOTIDE SEQUENCE</scope>
</reference>